<protein>
    <submittedName>
        <fullName evidence="2">Uncharacterized protein</fullName>
    </submittedName>
</protein>
<evidence type="ECO:0000313" key="3">
    <source>
        <dbReference type="Proteomes" id="UP000050424"/>
    </source>
</evidence>
<keyword evidence="3" id="KW-1185">Reference proteome</keyword>
<evidence type="ECO:0000256" key="1">
    <source>
        <dbReference type="SAM" id="MobiDB-lite"/>
    </source>
</evidence>
<name>A0A0P7BA98_9HYPO</name>
<reference evidence="2 3" key="1">
    <citation type="submission" date="2015-09" db="EMBL/GenBank/DDBJ databases">
        <title>Draft genome of a European isolate of the apple canker pathogen Neonectria ditissima.</title>
        <authorList>
            <person name="Gomez-Cortecero A."/>
            <person name="Harrison R.J."/>
            <person name="Armitage A.D."/>
        </authorList>
    </citation>
    <scope>NUCLEOTIDE SEQUENCE [LARGE SCALE GENOMIC DNA]</scope>
    <source>
        <strain evidence="2 3">R09/05</strain>
    </source>
</reference>
<feature type="compositionally biased region" description="Low complexity" evidence="1">
    <location>
        <begin position="1"/>
        <end position="11"/>
    </location>
</feature>
<proteinExistence type="predicted"/>
<sequence length="254" mass="28148">MSNSQDSPDNSNQRREDWQSNDSQVDGTGAGGQSSDDAENVTPIEQPNDDAAEANGQTDEAAGAHEQSSDDPENATPIGQIEPQDTEEFELDHTMGSFTDQEIDQNARGLVTAVGNQPTEPPPSKDTSKPSIAGEVQELDYDVFTSCVELIELKEETKQTETSGLKAYFGSGVTLVIDQYTLRHKTGYIKIEDGKVGYVYPIRACQVCIRTARGEKDQQVQWEEGFRYSLYGSLIFKPADKPIEYIMFTFRKKE</sequence>
<feature type="region of interest" description="Disordered" evidence="1">
    <location>
        <begin position="1"/>
        <end position="80"/>
    </location>
</feature>
<comment type="caution">
    <text evidence="2">The sequence shown here is derived from an EMBL/GenBank/DDBJ whole genome shotgun (WGS) entry which is preliminary data.</text>
</comment>
<dbReference type="EMBL" id="LKCW01000028">
    <property type="protein sequence ID" value="KPM43726.1"/>
    <property type="molecule type" value="Genomic_DNA"/>
</dbReference>
<evidence type="ECO:0000313" key="2">
    <source>
        <dbReference type="EMBL" id="KPM43726.1"/>
    </source>
</evidence>
<accession>A0A0P7BA98</accession>
<gene>
    <name evidence="2" type="ORF">AK830_g2832</name>
</gene>
<organism evidence="2 3">
    <name type="scientific">Neonectria ditissima</name>
    <dbReference type="NCBI Taxonomy" id="78410"/>
    <lineage>
        <taxon>Eukaryota</taxon>
        <taxon>Fungi</taxon>
        <taxon>Dikarya</taxon>
        <taxon>Ascomycota</taxon>
        <taxon>Pezizomycotina</taxon>
        <taxon>Sordariomycetes</taxon>
        <taxon>Hypocreomycetidae</taxon>
        <taxon>Hypocreales</taxon>
        <taxon>Nectriaceae</taxon>
        <taxon>Neonectria</taxon>
    </lineage>
</organism>
<dbReference type="AlphaFoldDB" id="A0A0P7BA98"/>
<dbReference type="Proteomes" id="UP000050424">
    <property type="component" value="Unassembled WGS sequence"/>
</dbReference>